<dbReference type="RefSeq" id="WP_209767814.1">
    <property type="nucleotide sequence ID" value="NZ_JAGINP010000013.1"/>
</dbReference>
<evidence type="ECO:0000313" key="3">
    <source>
        <dbReference type="EMBL" id="MBP2293895.1"/>
    </source>
</evidence>
<dbReference type="EMBL" id="JAGINP010000013">
    <property type="protein sequence ID" value="MBP2293895.1"/>
    <property type="molecule type" value="Genomic_DNA"/>
</dbReference>
<organism evidence="3 4">
    <name type="scientific">Azospirillum rugosum</name>
    <dbReference type="NCBI Taxonomy" id="416170"/>
    <lineage>
        <taxon>Bacteria</taxon>
        <taxon>Pseudomonadati</taxon>
        <taxon>Pseudomonadota</taxon>
        <taxon>Alphaproteobacteria</taxon>
        <taxon>Rhodospirillales</taxon>
        <taxon>Azospirillaceae</taxon>
        <taxon>Azospirillum</taxon>
    </lineage>
</organism>
<feature type="compositionally biased region" description="Low complexity" evidence="1">
    <location>
        <begin position="21"/>
        <end position="50"/>
    </location>
</feature>
<reference evidence="3 4" key="1">
    <citation type="submission" date="2021-03" db="EMBL/GenBank/DDBJ databases">
        <title>Genomic Encyclopedia of Type Strains, Phase III (KMG-III): the genomes of soil and plant-associated and newly described type strains.</title>
        <authorList>
            <person name="Whitman W."/>
        </authorList>
    </citation>
    <scope>NUCLEOTIDE SEQUENCE [LARGE SCALE GENOMIC DNA]</scope>
    <source>
        <strain evidence="3 4">IMMIB AFH-6</strain>
    </source>
</reference>
<proteinExistence type="predicted"/>
<feature type="signal peptide" evidence="2">
    <location>
        <begin position="1"/>
        <end position="25"/>
    </location>
</feature>
<gene>
    <name evidence="3" type="ORF">J2851_003680</name>
</gene>
<evidence type="ECO:0000256" key="2">
    <source>
        <dbReference type="SAM" id="SignalP"/>
    </source>
</evidence>
<sequence length="180" mass="19034">MNPTAMVLSAVVLASGTLAAGGASAQNSGKPAAPSQAAPQAAPATPPAASGMPKTMAGSPLTQVPFDEQPFPLMDDGTYKNFLAKVATDVGRRCGKQESYGWEFRKGDQQKMDHIFQSTMDNFGKTGWSVGQAKTKSVADPETAVYTADKDKRRILLVWVPMADAAMLLLCETEVAVPKK</sequence>
<keyword evidence="2" id="KW-0732">Signal</keyword>
<keyword evidence="4" id="KW-1185">Reference proteome</keyword>
<feature type="region of interest" description="Disordered" evidence="1">
    <location>
        <begin position="21"/>
        <end position="59"/>
    </location>
</feature>
<accession>A0ABS4SMV6</accession>
<comment type="caution">
    <text evidence="3">The sequence shown here is derived from an EMBL/GenBank/DDBJ whole genome shotgun (WGS) entry which is preliminary data.</text>
</comment>
<protein>
    <submittedName>
        <fullName evidence="3">Uncharacterized protein</fullName>
    </submittedName>
</protein>
<dbReference type="Proteomes" id="UP000781958">
    <property type="component" value="Unassembled WGS sequence"/>
</dbReference>
<feature type="chain" id="PRO_5047172615" evidence="2">
    <location>
        <begin position="26"/>
        <end position="180"/>
    </location>
</feature>
<evidence type="ECO:0000313" key="4">
    <source>
        <dbReference type="Proteomes" id="UP000781958"/>
    </source>
</evidence>
<name>A0ABS4SMV6_9PROT</name>
<evidence type="ECO:0000256" key="1">
    <source>
        <dbReference type="SAM" id="MobiDB-lite"/>
    </source>
</evidence>